<keyword evidence="3" id="KW-1185">Reference proteome</keyword>
<accession>A0AAD5L9Z3</accession>
<feature type="compositionally biased region" description="Pro residues" evidence="1">
    <location>
        <begin position="356"/>
        <end position="385"/>
    </location>
</feature>
<dbReference type="AlphaFoldDB" id="A0AAD5L9Z3"/>
<evidence type="ECO:0000313" key="3">
    <source>
        <dbReference type="Proteomes" id="UP001209570"/>
    </source>
</evidence>
<proteinExistence type="predicted"/>
<evidence type="ECO:0008006" key="4">
    <source>
        <dbReference type="Google" id="ProtNLM"/>
    </source>
</evidence>
<dbReference type="Gene3D" id="3.30.40.240">
    <property type="entry name" value="Transglutaminase elicitor, body domain"/>
    <property type="match status" value="1"/>
</dbReference>
<dbReference type="Pfam" id="PF16683">
    <property type="entry name" value="TGase_elicitor"/>
    <property type="match status" value="1"/>
</dbReference>
<dbReference type="Proteomes" id="UP001209570">
    <property type="component" value="Unassembled WGS sequence"/>
</dbReference>
<evidence type="ECO:0000313" key="2">
    <source>
        <dbReference type="EMBL" id="KAJ0391606.1"/>
    </source>
</evidence>
<dbReference type="GO" id="GO:0016755">
    <property type="term" value="F:aminoacyltransferase activity"/>
    <property type="evidence" value="ECO:0007669"/>
    <property type="project" value="InterPro"/>
</dbReference>
<evidence type="ECO:0000256" key="1">
    <source>
        <dbReference type="SAM" id="MobiDB-lite"/>
    </source>
</evidence>
<gene>
    <name evidence="2" type="ORF">P43SY_012079</name>
</gene>
<name>A0AAD5L9Z3_PYTIN</name>
<sequence>MERNYNTLAQKYNRGSASSIPWPASYWPIYQDSINYRWKPSEGSPAEKYARAFGQDVKTFMDKVSVVNGIDGWTNRKKCTTELDCMSLKDGSRCAKREGKSSGYCIPGWFGICHAWAPAAYMEPEPKCDVTKNGVTFRPFDIKGLMTAVYDGVQLPTVFTGARFDGPDEPKNLDKYGRYQDAARRDIGAGFFHIALTNIMGKFKQSFVVDVTAGAEVWNQPVRSYEVVRSELMDPSRASMQYFGTQTYPFNPSMVRLAYVKTRFSYMAEANEDGPLIPRRADTYTRTVEYEYFLELDSNNNIIGGEWLGLSRYKHPDFLWFPRTRPDLSAVSRIGLSYKEVRALLDASAACKPIGGPSPGPRPNPAPVPVPSVRPTGPSPVPGPNTVPTSGFCRVFITPQEE</sequence>
<protein>
    <recommendedName>
        <fullName evidence="4">Elicitor-like transglutaminase</fullName>
    </recommendedName>
</protein>
<dbReference type="EMBL" id="JAKCXM010000937">
    <property type="protein sequence ID" value="KAJ0391606.1"/>
    <property type="molecule type" value="Genomic_DNA"/>
</dbReference>
<comment type="caution">
    <text evidence="2">The sequence shown here is derived from an EMBL/GenBank/DDBJ whole genome shotgun (WGS) entry which is preliminary data.</text>
</comment>
<feature type="region of interest" description="Disordered" evidence="1">
    <location>
        <begin position="354"/>
        <end position="387"/>
    </location>
</feature>
<organism evidence="2 3">
    <name type="scientific">Pythium insidiosum</name>
    <name type="common">Pythiosis disease agent</name>
    <dbReference type="NCBI Taxonomy" id="114742"/>
    <lineage>
        <taxon>Eukaryota</taxon>
        <taxon>Sar</taxon>
        <taxon>Stramenopiles</taxon>
        <taxon>Oomycota</taxon>
        <taxon>Peronosporomycetes</taxon>
        <taxon>Pythiales</taxon>
        <taxon>Pythiaceae</taxon>
        <taxon>Pythium</taxon>
    </lineage>
</organism>
<dbReference type="InterPro" id="IPR032048">
    <property type="entry name" value="TGase_elicitor"/>
</dbReference>
<reference evidence="2" key="1">
    <citation type="submission" date="2021-12" db="EMBL/GenBank/DDBJ databases">
        <title>Prjna785345.</title>
        <authorList>
            <person name="Rujirawat T."/>
            <person name="Krajaejun T."/>
        </authorList>
    </citation>
    <scope>NUCLEOTIDE SEQUENCE</scope>
    <source>
        <strain evidence="2">Pi057C3</strain>
    </source>
</reference>